<sequence length="254" mass="27299">MEPAPQPQLQPQQKSSFWQELDTLRAPPPKDVAPAPKLGSEAPTSSKLPLADGRPTLVVFLRHCGCPCQSRAPAGRQSHATHLTPELTFSLAVAEKTFKALSTISSELSDQIHCVAVSHSSPAATDRWIPHVGGTWGVDVVVDEERDLYAQWGLGLATTWQTVGPSTIYSVFRLGLDEGIWNRPAESGTRWQKGGAFAVDGSGIIKWAHISPTADSVPDLGAAVKALGFEPPVLNHQPSKSSRKVADEGIDIKY</sequence>
<protein>
    <recommendedName>
        <fullName evidence="4">Thioredoxin domain-containing protein</fullName>
    </recommendedName>
</protein>
<dbReference type="EMBL" id="KL660597">
    <property type="protein sequence ID" value="KFA65437.1"/>
    <property type="molecule type" value="Genomic_DNA"/>
</dbReference>
<dbReference type="Proteomes" id="UP000028524">
    <property type="component" value="Unassembled WGS sequence"/>
</dbReference>
<evidence type="ECO:0000313" key="2">
    <source>
        <dbReference type="EMBL" id="KFA65437.1"/>
    </source>
</evidence>
<organism evidence="2 3">
    <name type="scientific">Stachybotrys chlorohalonatus (strain IBT 40285)</name>
    <dbReference type="NCBI Taxonomy" id="1283841"/>
    <lineage>
        <taxon>Eukaryota</taxon>
        <taxon>Fungi</taxon>
        <taxon>Dikarya</taxon>
        <taxon>Ascomycota</taxon>
        <taxon>Pezizomycotina</taxon>
        <taxon>Sordariomycetes</taxon>
        <taxon>Hypocreomycetidae</taxon>
        <taxon>Hypocreales</taxon>
        <taxon>Stachybotryaceae</taxon>
        <taxon>Stachybotrys</taxon>
    </lineage>
</organism>
<dbReference type="Pfam" id="PF13911">
    <property type="entry name" value="AhpC-TSA_2"/>
    <property type="match status" value="1"/>
</dbReference>
<reference evidence="2 3" key="1">
    <citation type="journal article" date="2014" name="BMC Genomics">
        <title>Comparative genome sequencing reveals chemotype-specific gene clusters in the toxigenic black mold Stachybotrys.</title>
        <authorList>
            <person name="Semeiks J."/>
            <person name="Borek D."/>
            <person name="Otwinowski Z."/>
            <person name="Grishin N.V."/>
        </authorList>
    </citation>
    <scope>NUCLEOTIDE SEQUENCE [LARGE SCALE GENOMIC DNA]</scope>
    <source>
        <strain evidence="2 3">IBT 40285</strain>
    </source>
</reference>
<evidence type="ECO:0000256" key="1">
    <source>
        <dbReference type="SAM" id="MobiDB-lite"/>
    </source>
</evidence>
<dbReference type="InParanoid" id="A0A084QNA2"/>
<keyword evidence="3" id="KW-1185">Reference proteome</keyword>
<evidence type="ECO:0000313" key="3">
    <source>
        <dbReference type="Proteomes" id="UP000028524"/>
    </source>
</evidence>
<dbReference type="OMA" id="RDLYAKW"/>
<dbReference type="Gene3D" id="3.40.30.10">
    <property type="entry name" value="Glutaredoxin"/>
    <property type="match status" value="1"/>
</dbReference>
<dbReference type="PANTHER" id="PTHR42336:SF1">
    <property type="entry name" value="ALKYL HYDROPEROXIDE REDUCTASE SUBUNIT C_ THIOL SPECIFIC ANTIOXIDANT DOMAIN-CONTAINING PROTEIN"/>
    <property type="match status" value="1"/>
</dbReference>
<dbReference type="AlphaFoldDB" id="A0A084QNA2"/>
<gene>
    <name evidence="2" type="ORF">S40285_00414</name>
</gene>
<feature type="region of interest" description="Disordered" evidence="1">
    <location>
        <begin position="1"/>
        <end position="50"/>
    </location>
</feature>
<accession>A0A084QNA2</accession>
<dbReference type="InterPro" id="IPR032801">
    <property type="entry name" value="PXL2A/B/C"/>
</dbReference>
<proteinExistence type="predicted"/>
<evidence type="ECO:0008006" key="4">
    <source>
        <dbReference type="Google" id="ProtNLM"/>
    </source>
</evidence>
<dbReference type="OrthoDB" id="40334at2759"/>
<name>A0A084QNA2_STAC4</name>
<dbReference type="HOGENOM" id="CLU_072123_2_0_1"/>
<dbReference type="PANTHER" id="PTHR42336">
    <property type="entry name" value="THIOREDOXIN DOMAIN-CONTAINING PROTEIN-RELATED"/>
    <property type="match status" value="1"/>
</dbReference>